<evidence type="ECO:0000256" key="1">
    <source>
        <dbReference type="ARBA" id="ARBA00010641"/>
    </source>
</evidence>
<proteinExistence type="inferred from homology"/>
<keyword evidence="8" id="KW-1185">Reference proteome</keyword>
<keyword evidence="2" id="KW-0805">Transcription regulation</keyword>
<name>A0A8J3I4W2_9CHLR</name>
<accession>A0A8J3I4W2</accession>
<dbReference type="SUPFAM" id="SSF88946">
    <property type="entry name" value="Sigma2 domain of RNA polymerase sigma factors"/>
    <property type="match status" value="1"/>
</dbReference>
<dbReference type="Pfam" id="PF04542">
    <property type="entry name" value="Sigma70_r2"/>
    <property type="match status" value="1"/>
</dbReference>
<reference evidence="7" key="1">
    <citation type="submission" date="2020-10" db="EMBL/GenBank/DDBJ databases">
        <title>Taxonomic study of unclassified bacteria belonging to the class Ktedonobacteria.</title>
        <authorList>
            <person name="Yabe S."/>
            <person name="Wang C.M."/>
            <person name="Zheng Y."/>
            <person name="Sakai Y."/>
            <person name="Cavaletti L."/>
            <person name="Monciardini P."/>
            <person name="Donadio S."/>
        </authorList>
    </citation>
    <scope>NUCLEOTIDE SEQUENCE</scope>
    <source>
        <strain evidence="7">SOSP1-1</strain>
    </source>
</reference>
<dbReference type="InterPro" id="IPR039425">
    <property type="entry name" value="RNA_pol_sigma-70-like"/>
</dbReference>
<dbReference type="CDD" id="cd06171">
    <property type="entry name" value="Sigma70_r4"/>
    <property type="match status" value="1"/>
</dbReference>
<dbReference type="InterPro" id="IPR007627">
    <property type="entry name" value="RNA_pol_sigma70_r2"/>
</dbReference>
<evidence type="ECO:0000256" key="2">
    <source>
        <dbReference type="ARBA" id="ARBA00023015"/>
    </source>
</evidence>
<dbReference type="GO" id="GO:0006352">
    <property type="term" value="P:DNA-templated transcription initiation"/>
    <property type="evidence" value="ECO:0007669"/>
    <property type="project" value="InterPro"/>
</dbReference>
<dbReference type="GO" id="GO:0004518">
    <property type="term" value="F:nuclease activity"/>
    <property type="evidence" value="ECO:0007669"/>
    <property type="project" value="InterPro"/>
</dbReference>
<comment type="caution">
    <text evidence="7">The sequence shown here is derived from an EMBL/GenBank/DDBJ whole genome shotgun (WGS) entry which is preliminary data.</text>
</comment>
<dbReference type="Gene3D" id="1.10.1740.10">
    <property type="match status" value="1"/>
</dbReference>
<dbReference type="PANTHER" id="PTHR43133:SF8">
    <property type="entry name" value="RNA POLYMERASE SIGMA FACTOR HI_1459-RELATED"/>
    <property type="match status" value="1"/>
</dbReference>
<organism evidence="7 8">
    <name type="scientific">Ktedonospora formicarum</name>
    <dbReference type="NCBI Taxonomy" id="2778364"/>
    <lineage>
        <taxon>Bacteria</taxon>
        <taxon>Bacillati</taxon>
        <taxon>Chloroflexota</taxon>
        <taxon>Ktedonobacteria</taxon>
        <taxon>Ktedonobacterales</taxon>
        <taxon>Ktedonobacteraceae</taxon>
        <taxon>Ktedonospora</taxon>
    </lineage>
</organism>
<protein>
    <recommendedName>
        <fullName evidence="6">BFN domain-containing protein</fullName>
    </recommendedName>
</protein>
<dbReference type="InterPro" id="IPR036104">
    <property type="entry name" value="BFN_sf"/>
</dbReference>
<dbReference type="InterPro" id="IPR013324">
    <property type="entry name" value="RNA_pol_sigma_r3/r4-like"/>
</dbReference>
<dbReference type="AlphaFoldDB" id="A0A8J3I4W2"/>
<dbReference type="SUPFAM" id="SSF103256">
    <property type="entry name" value="Hypothetical protein TM0160"/>
    <property type="match status" value="1"/>
</dbReference>
<dbReference type="Gene3D" id="2.60.120.260">
    <property type="entry name" value="Galactose-binding domain-like"/>
    <property type="match status" value="2"/>
</dbReference>
<evidence type="ECO:0000313" key="7">
    <source>
        <dbReference type="EMBL" id="GHO50327.1"/>
    </source>
</evidence>
<dbReference type="PANTHER" id="PTHR43133">
    <property type="entry name" value="RNA POLYMERASE ECF-TYPE SIGMA FACTO"/>
    <property type="match status" value="1"/>
</dbReference>
<dbReference type="SUPFAM" id="SSF88659">
    <property type="entry name" value="Sigma3 and sigma4 domains of RNA polymerase sigma factors"/>
    <property type="match status" value="1"/>
</dbReference>
<dbReference type="GO" id="GO:0003677">
    <property type="term" value="F:DNA binding"/>
    <property type="evidence" value="ECO:0007669"/>
    <property type="project" value="UniProtKB-KW"/>
</dbReference>
<dbReference type="GO" id="GO:0016987">
    <property type="term" value="F:sigma factor activity"/>
    <property type="evidence" value="ECO:0007669"/>
    <property type="project" value="UniProtKB-KW"/>
</dbReference>
<dbReference type="Gene3D" id="3.10.690.10">
    <property type="entry name" value="Bifunctional nuclease domain"/>
    <property type="match status" value="1"/>
</dbReference>
<evidence type="ECO:0000256" key="3">
    <source>
        <dbReference type="ARBA" id="ARBA00023082"/>
    </source>
</evidence>
<dbReference type="Pfam" id="PF08281">
    <property type="entry name" value="Sigma70_r4_2"/>
    <property type="match status" value="1"/>
</dbReference>
<evidence type="ECO:0000313" key="8">
    <source>
        <dbReference type="Proteomes" id="UP000612362"/>
    </source>
</evidence>
<dbReference type="PROSITE" id="PS51658">
    <property type="entry name" value="BFN"/>
    <property type="match status" value="1"/>
</dbReference>
<feature type="domain" description="BFN" evidence="6">
    <location>
        <begin position="207"/>
        <end position="342"/>
    </location>
</feature>
<keyword evidence="3" id="KW-0731">Sigma factor</keyword>
<sequence>MLLIYVKEYSDAQLVARARADDTYAFQLLIERYQAMAFYLAQHYIGETETARELVQDAFLQAYLSLDRLRDAARFKSWLYGIVLNTCRNWRRVHLDRTLSLDAQTMLFEDSYSDSLCLDPQEIVEERELQQLLRVAVGTLTPKNQVVAYLFYYEDMSVQEIARRLNIAQTTVKNRLHKGRQQLLAQLQMHYPEIVRLTTSRRKKKTMLSLKLVKVLSKKQRFSSDTTIILLDEQKQRIWMPRIFEYVQPRDQMLLPLDDAVIVDPSTTNFLVDMIRTLQGKVEEVVIDTLYEDLLYARVRLSGQRGRHTIKARLQDALPLALRDHCPIVVAEEILDLQAIELAEYGETLQQRLAAIEEIAEQNPHRLRLRSQSPSNFDFSDGLSGWRIFTTPQQADYRLDLQQTRRGKASLALTIHQDMTPQVVLLSYKSFSALPYRGKRLRAKAYLKADGMQQPIFNMSIAGSFTDIDMPEKYKQHTSYQANTSLLYIPDTGSWTAHEVVMDIPANADTISFSFSMRGQGKGNIWLDGIQLETVGKSMPLTGTLIDPLPRQPLNLNFANGLEFWRVESETPWQYERGVDLSPSSPAAYMKVISSASESPCTLQQILSTELYGGRCVRFSANVKIAFAEAHASLFMAQFLGAARSEESIKGASEWTSYELILAVPEGSFGLCFGITLYGTGQVWLKDLQLQLENETH</sequence>
<comment type="similarity">
    <text evidence="1">Belongs to the sigma-70 factor family. ECF subfamily.</text>
</comment>
<dbReference type="InterPro" id="IPR014284">
    <property type="entry name" value="RNA_pol_sigma-70_dom"/>
</dbReference>
<dbReference type="EMBL" id="BNJF01000008">
    <property type="protein sequence ID" value="GHO50327.1"/>
    <property type="molecule type" value="Genomic_DNA"/>
</dbReference>
<dbReference type="NCBIfam" id="TIGR02937">
    <property type="entry name" value="sigma70-ECF"/>
    <property type="match status" value="1"/>
</dbReference>
<keyword evidence="5" id="KW-0804">Transcription</keyword>
<dbReference type="InterPro" id="IPR036388">
    <property type="entry name" value="WH-like_DNA-bd_sf"/>
</dbReference>
<dbReference type="InterPro" id="IPR013325">
    <property type="entry name" value="RNA_pol_sigma_r2"/>
</dbReference>
<keyword evidence="4" id="KW-0238">DNA-binding</keyword>
<gene>
    <name evidence="7" type="ORF">KSX_84900</name>
</gene>
<dbReference type="Pfam" id="PF02577">
    <property type="entry name" value="BFN_dom"/>
    <property type="match status" value="1"/>
</dbReference>
<dbReference type="Gene3D" id="1.10.10.10">
    <property type="entry name" value="Winged helix-like DNA-binding domain superfamily/Winged helix DNA-binding domain"/>
    <property type="match status" value="1"/>
</dbReference>
<evidence type="ECO:0000256" key="5">
    <source>
        <dbReference type="ARBA" id="ARBA00023163"/>
    </source>
</evidence>
<evidence type="ECO:0000256" key="4">
    <source>
        <dbReference type="ARBA" id="ARBA00023125"/>
    </source>
</evidence>
<dbReference type="InterPro" id="IPR003729">
    <property type="entry name" value="Bi_nuclease_dom"/>
</dbReference>
<evidence type="ECO:0000259" key="6">
    <source>
        <dbReference type="PROSITE" id="PS51658"/>
    </source>
</evidence>
<dbReference type="InterPro" id="IPR013249">
    <property type="entry name" value="RNA_pol_sigma70_r4_t2"/>
</dbReference>
<dbReference type="Proteomes" id="UP000612362">
    <property type="component" value="Unassembled WGS sequence"/>
</dbReference>